<dbReference type="OrthoDB" id="1948990at2"/>
<protein>
    <submittedName>
        <fullName evidence="7">Uncharacterized membrane protein YckC, RDD family</fullName>
    </submittedName>
</protein>
<evidence type="ECO:0000259" key="6">
    <source>
        <dbReference type="Pfam" id="PF06271"/>
    </source>
</evidence>
<gene>
    <name evidence="7" type="ORF">SAMN05443428_101255</name>
</gene>
<comment type="subcellular location">
    <subcellularLocation>
        <location evidence="1">Membrane</location>
        <topology evidence="1">Multi-pass membrane protein</topology>
    </subcellularLocation>
</comment>
<keyword evidence="2 5" id="KW-0812">Transmembrane</keyword>
<sequence>MKYLFIVSRVASFLIDYIIFYMLYYFLAPFRISGYISLLLIFFLYRTLSATFFGGTIGMISLKLKLSKHDFKTCLKREILRFASDFFYIGYIYALFDVKVRTLHDAASDTMVVYKNSKEDALETKKYIKSAAYILLIISCIRWLSFFILNDIGLVGLKRIYSSDVYYQSFEGDKLLSLSQDELYMKTLGRKYTTLIEKGGKNYLIRISNKLKYTEVYKLSIEKNYLYGEYLYTVNLPLQFICSGKFIKSKDLCGISPTGKIVLVDENGKIYGNSDVKISNVISLKCGDVDKDGFDEALILGKDGNIEIFKMKGISLERLYFGKFGEDITPITFYIDGSVKVMGKGDGKSILYTYEFVNNKFKFLNKKYINIENATNIKKFDDLIIVSHIIRSNMTFNRGTVQNLEIYGLDGKIKRLYNLGKRPGRRYNYKVRCLEDVCDIDNDGEEEIILKSVDKKDVMGQKYKIEVYRLVKPLLYINRILTIIEDILY</sequence>
<accession>A0A1T4WHD1</accession>
<reference evidence="8" key="1">
    <citation type="submission" date="2017-02" db="EMBL/GenBank/DDBJ databases">
        <authorList>
            <person name="Varghese N."/>
            <person name="Submissions S."/>
        </authorList>
    </citation>
    <scope>NUCLEOTIDE SEQUENCE [LARGE SCALE GENOMIC DNA]</scope>
    <source>
        <strain evidence="8">USBA 833</strain>
    </source>
</reference>
<name>A0A1T4WHD1_9CLOT</name>
<keyword evidence="8" id="KW-1185">Reference proteome</keyword>
<dbReference type="Proteomes" id="UP000190105">
    <property type="component" value="Unassembled WGS sequence"/>
</dbReference>
<feature type="transmembrane region" description="Helical" evidence="5">
    <location>
        <begin position="32"/>
        <end position="58"/>
    </location>
</feature>
<dbReference type="RefSeq" id="WP_078695284.1">
    <property type="nucleotide sequence ID" value="NZ_FUYH01000001.1"/>
</dbReference>
<feature type="transmembrane region" description="Helical" evidence="5">
    <location>
        <begin position="7"/>
        <end position="26"/>
    </location>
</feature>
<proteinExistence type="predicted"/>
<keyword evidence="4 5" id="KW-0472">Membrane</keyword>
<dbReference type="STRING" id="1147123.SAMN05443428_101255"/>
<feature type="transmembrane region" description="Helical" evidence="5">
    <location>
        <begin position="130"/>
        <end position="149"/>
    </location>
</feature>
<evidence type="ECO:0000256" key="4">
    <source>
        <dbReference type="ARBA" id="ARBA00023136"/>
    </source>
</evidence>
<evidence type="ECO:0000256" key="3">
    <source>
        <dbReference type="ARBA" id="ARBA00022989"/>
    </source>
</evidence>
<evidence type="ECO:0000313" key="7">
    <source>
        <dbReference type="EMBL" id="SKA76733.1"/>
    </source>
</evidence>
<feature type="domain" description="RDD" evidence="6">
    <location>
        <begin position="6"/>
        <end position="108"/>
    </location>
</feature>
<organism evidence="7 8">
    <name type="scientific">Caloramator quimbayensis</name>
    <dbReference type="NCBI Taxonomy" id="1147123"/>
    <lineage>
        <taxon>Bacteria</taxon>
        <taxon>Bacillati</taxon>
        <taxon>Bacillota</taxon>
        <taxon>Clostridia</taxon>
        <taxon>Eubacteriales</taxon>
        <taxon>Clostridiaceae</taxon>
        <taxon>Caloramator</taxon>
    </lineage>
</organism>
<dbReference type="GO" id="GO:0016020">
    <property type="term" value="C:membrane"/>
    <property type="evidence" value="ECO:0007669"/>
    <property type="project" value="UniProtKB-SubCell"/>
</dbReference>
<dbReference type="EMBL" id="FUYH01000001">
    <property type="protein sequence ID" value="SKA76733.1"/>
    <property type="molecule type" value="Genomic_DNA"/>
</dbReference>
<evidence type="ECO:0000256" key="5">
    <source>
        <dbReference type="SAM" id="Phobius"/>
    </source>
</evidence>
<evidence type="ECO:0000256" key="1">
    <source>
        <dbReference type="ARBA" id="ARBA00004141"/>
    </source>
</evidence>
<evidence type="ECO:0000313" key="8">
    <source>
        <dbReference type="Proteomes" id="UP000190105"/>
    </source>
</evidence>
<keyword evidence="3 5" id="KW-1133">Transmembrane helix</keyword>
<dbReference type="AlphaFoldDB" id="A0A1T4WHD1"/>
<dbReference type="Pfam" id="PF06271">
    <property type="entry name" value="RDD"/>
    <property type="match status" value="1"/>
</dbReference>
<evidence type="ECO:0000256" key="2">
    <source>
        <dbReference type="ARBA" id="ARBA00022692"/>
    </source>
</evidence>
<dbReference type="InterPro" id="IPR010432">
    <property type="entry name" value="RDD"/>
</dbReference>